<dbReference type="InterPro" id="IPR023879">
    <property type="entry name" value="QH-AmDH_bsu"/>
</dbReference>
<dbReference type="EMBL" id="SSFD01000129">
    <property type="protein sequence ID" value="TXH85809.1"/>
    <property type="molecule type" value="Genomic_DNA"/>
</dbReference>
<keyword evidence="1" id="KW-0732">Signal</keyword>
<protein>
    <submittedName>
        <fullName evidence="2">Quinohemoprotein amine dehydrogenase subunit beta</fullName>
    </submittedName>
</protein>
<feature type="signal peptide" evidence="1">
    <location>
        <begin position="1"/>
        <end position="22"/>
    </location>
</feature>
<gene>
    <name evidence="2" type="primary">peaD</name>
    <name evidence="2" type="ORF">E6Q80_08940</name>
</gene>
<name>A0A5C7SQG3_THASP</name>
<dbReference type="OrthoDB" id="5345984at2"/>
<dbReference type="InterPro" id="IPR011044">
    <property type="entry name" value="Quino_amine_DH_bsu"/>
</dbReference>
<dbReference type="AlphaFoldDB" id="A0A5C7SQG3"/>
<proteinExistence type="predicted"/>
<comment type="caution">
    <text evidence="2">The sequence shown here is derived from an EMBL/GenBank/DDBJ whole genome shotgun (WGS) entry which is preliminary data.</text>
</comment>
<dbReference type="Gene3D" id="2.130.10.10">
    <property type="entry name" value="YVTN repeat-like/Quinoprotein amine dehydrogenase"/>
    <property type="match status" value="1"/>
</dbReference>
<dbReference type="SUPFAM" id="SSF50969">
    <property type="entry name" value="YVTN repeat-like/Quinoprotein amine dehydrogenase"/>
    <property type="match status" value="1"/>
</dbReference>
<sequence length="381" mass="41599">MGAILMSLIPDLRALRAAGAIAAAALATACATPAQKSATSDAEYLLTVTRPGLLHVIDMKTDRIARSCELPGKFGSGALVPTRDGRHAFVLGNLWEDVYGFELETCKLVFSARQSEGDVTVKTVQSLAVSADGSELYTVQNPVRRGADRFEVLPPRLAVYRIADGLDAKPVRSFPVKRRITKIAATAGGEVILGGADVEAIDVRSGAVRTVSALASWDRGPRWLTPDAFAMHSQGEHLNEYVMPYVTAKFADDRQDMASAEWWWGMSRVDLATGKAEAREIFPFEFVIFSLVADPRDRNILYGAFNTLSRHDIEKRETLKVVELDHTYYSLQLSRDASRVYVGGAGSTISIHDSGTLEKIGTIQLPGDMSTADVRVAWRRP</sequence>
<feature type="chain" id="PRO_5023140103" evidence="1">
    <location>
        <begin position="23"/>
        <end position="381"/>
    </location>
</feature>
<evidence type="ECO:0000256" key="1">
    <source>
        <dbReference type="SAM" id="SignalP"/>
    </source>
</evidence>
<dbReference type="NCBIfam" id="TIGR03907">
    <property type="entry name" value="QH_beta"/>
    <property type="match status" value="1"/>
</dbReference>
<organism evidence="2 3">
    <name type="scientific">Thauera aminoaromatica</name>
    <dbReference type="NCBI Taxonomy" id="164330"/>
    <lineage>
        <taxon>Bacteria</taxon>
        <taxon>Pseudomonadati</taxon>
        <taxon>Pseudomonadota</taxon>
        <taxon>Betaproteobacteria</taxon>
        <taxon>Rhodocyclales</taxon>
        <taxon>Zoogloeaceae</taxon>
        <taxon>Thauera</taxon>
    </lineage>
</organism>
<evidence type="ECO:0000313" key="3">
    <source>
        <dbReference type="Proteomes" id="UP000321192"/>
    </source>
</evidence>
<dbReference type="Proteomes" id="UP000321192">
    <property type="component" value="Unassembled WGS sequence"/>
</dbReference>
<evidence type="ECO:0000313" key="2">
    <source>
        <dbReference type="EMBL" id="TXH85809.1"/>
    </source>
</evidence>
<dbReference type="InterPro" id="IPR015943">
    <property type="entry name" value="WD40/YVTN_repeat-like_dom_sf"/>
</dbReference>
<reference evidence="2 3" key="1">
    <citation type="submission" date="2018-09" db="EMBL/GenBank/DDBJ databases">
        <title>Metagenome Assembled Genomes from an Advanced Water Purification Facility.</title>
        <authorList>
            <person name="Stamps B.W."/>
            <person name="Spear J.R."/>
        </authorList>
    </citation>
    <scope>NUCLEOTIDE SEQUENCE [LARGE SCALE GENOMIC DNA]</scope>
    <source>
        <strain evidence="2">Bin_27_1</strain>
    </source>
</reference>
<accession>A0A5C7SQG3</accession>